<dbReference type="SUPFAM" id="SSF57362">
    <property type="entry name" value="BPTI-like"/>
    <property type="match status" value="1"/>
</dbReference>
<dbReference type="CDD" id="cd00109">
    <property type="entry name" value="Kunitz-type"/>
    <property type="match status" value="1"/>
</dbReference>
<dbReference type="GeneID" id="125778965"/>
<dbReference type="Proteomes" id="UP001652620">
    <property type="component" value="Chromosome 1"/>
</dbReference>
<accession>A0ABM3K081</accession>
<keyword evidence="3" id="KW-1185">Reference proteome</keyword>
<evidence type="ECO:0000313" key="3">
    <source>
        <dbReference type="Proteomes" id="UP001652620"/>
    </source>
</evidence>
<feature type="domain" description="BPTI/Kunitz inhibitor" evidence="2">
    <location>
        <begin position="32"/>
        <end position="85"/>
    </location>
</feature>
<gene>
    <name evidence="5" type="primary">LOC125778965</name>
    <name evidence="4" type="synonym">LOC125778505</name>
</gene>
<reference evidence="3 4" key="1">
    <citation type="submission" date="2025-05" db="UniProtKB">
        <authorList>
            <consortium name="RefSeq"/>
        </authorList>
    </citation>
    <scope>NUCLEOTIDE SEQUENCE [LARGE SCALE GENOMIC DNA]</scope>
    <source>
        <tissue evidence="4 5">Adult</tissue>
    </source>
</reference>
<organism evidence="3 5">
    <name type="scientific">Bactrocera dorsalis</name>
    <name type="common">Oriental fruit fly</name>
    <name type="synonym">Dacus dorsalis</name>
    <dbReference type="NCBI Taxonomy" id="27457"/>
    <lineage>
        <taxon>Eukaryota</taxon>
        <taxon>Metazoa</taxon>
        <taxon>Ecdysozoa</taxon>
        <taxon>Arthropoda</taxon>
        <taxon>Hexapoda</taxon>
        <taxon>Insecta</taxon>
        <taxon>Pterygota</taxon>
        <taxon>Neoptera</taxon>
        <taxon>Endopterygota</taxon>
        <taxon>Diptera</taxon>
        <taxon>Brachycera</taxon>
        <taxon>Muscomorpha</taxon>
        <taxon>Tephritoidea</taxon>
        <taxon>Tephritidae</taxon>
        <taxon>Bactrocera</taxon>
        <taxon>Bactrocera</taxon>
    </lineage>
</organism>
<dbReference type="RefSeq" id="XP_049314875.1">
    <property type="nucleotide sequence ID" value="XM_049458918.1"/>
</dbReference>
<dbReference type="Pfam" id="PF00014">
    <property type="entry name" value="Kunitz_BPTI"/>
    <property type="match status" value="1"/>
</dbReference>
<name>A0ABM3K081_BACDO</name>
<dbReference type="SMART" id="SM00131">
    <property type="entry name" value="KU"/>
    <property type="match status" value="1"/>
</dbReference>
<dbReference type="PROSITE" id="PS00280">
    <property type="entry name" value="BPTI_KUNITZ_1"/>
    <property type="match status" value="1"/>
</dbReference>
<dbReference type="RefSeq" id="XP_049312642.1">
    <property type="nucleotide sequence ID" value="XM_049456685.1"/>
</dbReference>
<dbReference type="PROSITE" id="PS50279">
    <property type="entry name" value="BPTI_KUNITZ_2"/>
    <property type="match status" value="1"/>
</dbReference>
<evidence type="ECO:0000256" key="1">
    <source>
        <dbReference type="SAM" id="SignalP"/>
    </source>
</evidence>
<evidence type="ECO:0000259" key="2">
    <source>
        <dbReference type="PROSITE" id="PS50279"/>
    </source>
</evidence>
<dbReference type="InterPro" id="IPR020901">
    <property type="entry name" value="Prtase_inh_Kunz-CS"/>
</dbReference>
<dbReference type="InterPro" id="IPR002223">
    <property type="entry name" value="Kunitz_BPTI"/>
</dbReference>
<protein>
    <submittedName>
        <fullName evidence="4 5">Boophilin-G2-like</fullName>
    </submittedName>
</protein>
<evidence type="ECO:0000313" key="5">
    <source>
        <dbReference type="RefSeq" id="XP_049314875.1"/>
    </source>
</evidence>
<evidence type="ECO:0000313" key="4">
    <source>
        <dbReference type="RefSeq" id="XP_049312642.1"/>
    </source>
</evidence>
<keyword evidence="1" id="KW-0732">Signal</keyword>
<dbReference type="InterPro" id="IPR036880">
    <property type="entry name" value="Kunitz_BPTI_sf"/>
</dbReference>
<feature type="chain" id="PRO_5045024823" evidence="1">
    <location>
        <begin position="22"/>
        <end position="86"/>
    </location>
</feature>
<proteinExistence type="predicted"/>
<feature type="signal peptide" evidence="1">
    <location>
        <begin position="1"/>
        <end position="21"/>
    </location>
</feature>
<sequence>MKFLACFLVLSIFLFLGQTQAQCPNAPRYYGCSGGYHSGHGGSGCYGGTRWYYNYGADACYSFYYNGCGGNSNRYCSLAACQNNCE</sequence>
<dbReference type="Gene3D" id="4.10.410.10">
    <property type="entry name" value="Pancreatic trypsin inhibitor Kunitz domain"/>
    <property type="match status" value="1"/>
</dbReference>